<dbReference type="Pfam" id="PF23598">
    <property type="entry name" value="LRR_14"/>
    <property type="match status" value="1"/>
</dbReference>
<feature type="domain" description="Disease resistance R13L4/SHOC-2-like LRR" evidence="5">
    <location>
        <begin position="216"/>
        <end position="487"/>
    </location>
</feature>
<dbReference type="SUPFAM" id="SSF52058">
    <property type="entry name" value="L domain-like"/>
    <property type="match status" value="1"/>
</dbReference>
<evidence type="ECO:0000259" key="5">
    <source>
        <dbReference type="Pfam" id="PF23598"/>
    </source>
</evidence>
<comment type="caution">
    <text evidence="6">The sequence shown here is derived from an EMBL/GenBank/DDBJ whole genome shotgun (WGS) entry which is preliminary data.</text>
</comment>
<dbReference type="InterPro" id="IPR027417">
    <property type="entry name" value="P-loop_NTPase"/>
</dbReference>
<dbReference type="PANTHER" id="PTHR23155">
    <property type="entry name" value="DISEASE RESISTANCE PROTEIN RP"/>
    <property type="match status" value="1"/>
</dbReference>
<evidence type="ECO:0008006" key="8">
    <source>
        <dbReference type="Google" id="ProtNLM"/>
    </source>
</evidence>
<evidence type="ECO:0000256" key="1">
    <source>
        <dbReference type="ARBA" id="ARBA00022737"/>
    </source>
</evidence>
<keyword evidence="2" id="KW-0611">Plant defense</keyword>
<gene>
    <name evidence="6" type="ORF">NCGR_LOCUS17321</name>
</gene>
<dbReference type="InterPro" id="IPR058922">
    <property type="entry name" value="WHD_DRP"/>
</dbReference>
<sequence length="502" mass="56561">MEEGDRHSGRLQVLAIVGFGGLGKTTLANQVHSKIKNEFECRGFVTVSRTPHMPKILKDILFEVGYRDMEMGDDVQKLIEILRESLTTKRIDTEVALQIIKSPKKVWCGKWIAEGFVREKHGLDLEEATENCFNELINRSMIQPCFDEDDFDESSRPLLPALRAGSLLVVSKCKEENFITIIDRKFSMNGASLVRHISHQFHRYGPDSRDSLSSQRHLSLPENVAFKNGLSKLCNLRNMFCFDVGTNSIECIRDLGVLTNLEKLSVIYDYSRPGAVENNLETILGLLPRFDKLGNSNLHSLNFVVPSGARAPSAQFWSNCLARPRHLQKLALCGVIMPKVPNWMAHGDRLAYLYRLEVQELRSDDIQVLGQLPCLIYLVLDAETIPEKNIIIHPNTFSSLKRFEFSCELSCLKFEPAALPRLQRLDIRLDARGQGAIQLQEGSPAGGMENLASLVEIEITVEILAKYDHGSKIEAACRDAISRHPTSQAMQIHVSCNEFDEN</sequence>
<evidence type="ECO:0000313" key="7">
    <source>
        <dbReference type="Proteomes" id="UP000604825"/>
    </source>
</evidence>
<evidence type="ECO:0000313" key="6">
    <source>
        <dbReference type="EMBL" id="CAD6225178.1"/>
    </source>
</evidence>
<dbReference type="InterPro" id="IPR044974">
    <property type="entry name" value="Disease_R_plants"/>
</dbReference>
<evidence type="ECO:0000259" key="3">
    <source>
        <dbReference type="Pfam" id="PF00931"/>
    </source>
</evidence>
<accession>A0A811NN94</accession>
<name>A0A811NN94_9POAL</name>
<dbReference type="OrthoDB" id="673289at2759"/>
<organism evidence="6 7">
    <name type="scientific">Miscanthus lutarioriparius</name>
    <dbReference type="NCBI Taxonomy" id="422564"/>
    <lineage>
        <taxon>Eukaryota</taxon>
        <taxon>Viridiplantae</taxon>
        <taxon>Streptophyta</taxon>
        <taxon>Embryophyta</taxon>
        <taxon>Tracheophyta</taxon>
        <taxon>Spermatophyta</taxon>
        <taxon>Magnoliopsida</taxon>
        <taxon>Liliopsida</taxon>
        <taxon>Poales</taxon>
        <taxon>Poaceae</taxon>
        <taxon>PACMAD clade</taxon>
        <taxon>Panicoideae</taxon>
        <taxon>Andropogonodae</taxon>
        <taxon>Andropogoneae</taxon>
        <taxon>Saccharinae</taxon>
        <taxon>Miscanthus</taxon>
    </lineage>
</organism>
<evidence type="ECO:0000259" key="4">
    <source>
        <dbReference type="Pfam" id="PF23559"/>
    </source>
</evidence>
<protein>
    <recommendedName>
        <fullName evidence="8">NB-ARC domain-containing protein</fullName>
    </recommendedName>
</protein>
<dbReference type="Gene3D" id="3.40.50.300">
    <property type="entry name" value="P-loop containing nucleotide triphosphate hydrolases"/>
    <property type="match status" value="1"/>
</dbReference>
<dbReference type="AlphaFoldDB" id="A0A811NN94"/>
<keyword evidence="7" id="KW-1185">Reference proteome</keyword>
<evidence type="ECO:0000256" key="2">
    <source>
        <dbReference type="ARBA" id="ARBA00022821"/>
    </source>
</evidence>
<dbReference type="SUPFAM" id="SSF52540">
    <property type="entry name" value="P-loop containing nucleoside triphosphate hydrolases"/>
    <property type="match status" value="1"/>
</dbReference>
<dbReference type="Gene3D" id="3.80.10.10">
    <property type="entry name" value="Ribonuclease Inhibitor"/>
    <property type="match status" value="1"/>
</dbReference>
<proteinExistence type="predicted"/>
<feature type="domain" description="Disease resistance protein winged helix" evidence="4">
    <location>
        <begin position="110"/>
        <end position="149"/>
    </location>
</feature>
<dbReference type="PANTHER" id="PTHR23155:SF1228">
    <property type="entry name" value="NB-ARC DOMAIN CONTAINING PROTEIN, EXPRESSED"/>
    <property type="match status" value="1"/>
</dbReference>
<dbReference type="Proteomes" id="UP000604825">
    <property type="component" value="Unassembled WGS sequence"/>
</dbReference>
<dbReference type="GO" id="GO:0043531">
    <property type="term" value="F:ADP binding"/>
    <property type="evidence" value="ECO:0007669"/>
    <property type="project" value="InterPro"/>
</dbReference>
<dbReference type="Pfam" id="PF23559">
    <property type="entry name" value="WHD_DRP"/>
    <property type="match status" value="1"/>
</dbReference>
<dbReference type="EMBL" id="CAJGYO010000004">
    <property type="protein sequence ID" value="CAD6225178.1"/>
    <property type="molecule type" value="Genomic_DNA"/>
</dbReference>
<dbReference type="Pfam" id="PF00931">
    <property type="entry name" value="NB-ARC"/>
    <property type="match status" value="1"/>
</dbReference>
<reference evidence="6" key="1">
    <citation type="submission" date="2020-10" db="EMBL/GenBank/DDBJ databases">
        <authorList>
            <person name="Han B."/>
            <person name="Lu T."/>
            <person name="Zhao Q."/>
            <person name="Huang X."/>
            <person name="Zhao Y."/>
        </authorList>
    </citation>
    <scope>NUCLEOTIDE SEQUENCE</scope>
</reference>
<dbReference type="InterPro" id="IPR002182">
    <property type="entry name" value="NB-ARC"/>
</dbReference>
<dbReference type="InterPro" id="IPR032675">
    <property type="entry name" value="LRR_dom_sf"/>
</dbReference>
<dbReference type="GO" id="GO:0098542">
    <property type="term" value="P:defense response to other organism"/>
    <property type="evidence" value="ECO:0007669"/>
    <property type="project" value="TreeGrafter"/>
</dbReference>
<dbReference type="InterPro" id="IPR055414">
    <property type="entry name" value="LRR_R13L4/SHOC2-like"/>
</dbReference>
<feature type="domain" description="NB-ARC" evidence="3">
    <location>
        <begin position="9"/>
        <end position="90"/>
    </location>
</feature>
<keyword evidence="1" id="KW-0677">Repeat</keyword>